<comment type="caution">
    <text evidence="2">The sequence shown here is derived from an EMBL/GenBank/DDBJ whole genome shotgun (WGS) entry which is preliminary data.</text>
</comment>
<proteinExistence type="predicted"/>
<name>A0ABU7AS40_9TELE</name>
<dbReference type="Proteomes" id="UP001345963">
    <property type="component" value="Unassembled WGS sequence"/>
</dbReference>
<gene>
    <name evidence="2" type="ORF">ATANTOWER_027137</name>
</gene>
<evidence type="ECO:0000256" key="1">
    <source>
        <dbReference type="SAM" id="Phobius"/>
    </source>
</evidence>
<accession>A0ABU7AS40</accession>
<keyword evidence="1" id="KW-0812">Transmembrane</keyword>
<protein>
    <submittedName>
        <fullName evidence="2">Uncharacterized protein</fullName>
    </submittedName>
</protein>
<sequence>MNLPQPKDLPGSNCRITPRPTCPACPPSNVTHQLEEPAHTAYQSANLSFCGLLTSPSFSRFSKSKPCFFLFIIQIIFQLITLISPSVNHFLKPDEYGSRILPGNIISINLLNHFPSLSCAAQESPGSL</sequence>
<feature type="transmembrane region" description="Helical" evidence="1">
    <location>
        <begin position="67"/>
        <end position="87"/>
    </location>
</feature>
<evidence type="ECO:0000313" key="3">
    <source>
        <dbReference type="Proteomes" id="UP001345963"/>
    </source>
</evidence>
<dbReference type="EMBL" id="JAHUTI010026232">
    <property type="protein sequence ID" value="MED6240743.1"/>
    <property type="molecule type" value="Genomic_DNA"/>
</dbReference>
<keyword evidence="1" id="KW-1133">Transmembrane helix</keyword>
<organism evidence="2 3">
    <name type="scientific">Ataeniobius toweri</name>
    <dbReference type="NCBI Taxonomy" id="208326"/>
    <lineage>
        <taxon>Eukaryota</taxon>
        <taxon>Metazoa</taxon>
        <taxon>Chordata</taxon>
        <taxon>Craniata</taxon>
        <taxon>Vertebrata</taxon>
        <taxon>Euteleostomi</taxon>
        <taxon>Actinopterygii</taxon>
        <taxon>Neopterygii</taxon>
        <taxon>Teleostei</taxon>
        <taxon>Neoteleostei</taxon>
        <taxon>Acanthomorphata</taxon>
        <taxon>Ovalentaria</taxon>
        <taxon>Atherinomorphae</taxon>
        <taxon>Cyprinodontiformes</taxon>
        <taxon>Goodeidae</taxon>
        <taxon>Ataeniobius</taxon>
    </lineage>
</organism>
<keyword evidence="3" id="KW-1185">Reference proteome</keyword>
<evidence type="ECO:0000313" key="2">
    <source>
        <dbReference type="EMBL" id="MED6240743.1"/>
    </source>
</evidence>
<keyword evidence="1" id="KW-0472">Membrane</keyword>
<reference evidence="2 3" key="1">
    <citation type="submission" date="2021-07" db="EMBL/GenBank/DDBJ databases">
        <authorList>
            <person name="Palmer J.M."/>
        </authorList>
    </citation>
    <scope>NUCLEOTIDE SEQUENCE [LARGE SCALE GENOMIC DNA]</scope>
    <source>
        <strain evidence="2 3">AT_MEX2019</strain>
        <tissue evidence="2">Muscle</tissue>
    </source>
</reference>